<feature type="domain" description="Anti-CBASS protein Acb1-like C-terminal" evidence="9">
    <location>
        <begin position="21"/>
        <end position="119"/>
    </location>
</feature>
<evidence type="ECO:0000313" key="10">
    <source>
        <dbReference type="EMBL" id="QBZ70587.1"/>
    </source>
</evidence>
<evidence type="ECO:0000256" key="3">
    <source>
        <dbReference type="ARBA" id="ARBA00034240"/>
    </source>
</evidence>
<proteinExistence type="inferred from homology"/>
<accession>A0A4D6DW24</accession>
<dbReference type="Proteomes" id="UP000297195">
    <property type="component" value="Segment"/>
</dbReference>
<name>A0A4D6DW24_9CAUD</name>
<keyword evidence="11" id="KW-1185">Reference proteome</keyword>
<evidence type="ECO:0000259" key="9">
    <source>
        <dbReference type="Pfam" id="PF23474"/>
    </source>
</evidence>
<gene>
    <name evidence="10" type="ORF">pETSU_006</name>
</gene>
<comment type="catalytic activity">
    <reaction evidence="4">
        <text>3',3',3'-cAAG + H2O = A[3'-5']pG[3'-5']pAp[3'] + H(+)</text>
        <dbReference type="Rhea" id="RHEA:72867"/>
        <dbReference type="ChEBI" id="CHEBI:15377"/>
        <dbReference type="ChEBI" id="CHEBI:15378"/>
        <dbReference type="ChEBI" id="CHEBI:143810"/>
        <dbReference type="ChEBI" id="CHEBI:192533"/>
    </reaction>
    <physiologicalReaction direction="left-to-right" evidence="4">
        <dbReference type="Rhea" id="RHEA:72868"/>
    </physiologicalReaction>
</comment>
<comment type="catalytic activity">
    <reaction evidence="2">
        <text>3',3',3'-cAAG + H2O = G[3'-5']pA[3'-5']pAp[3'] + H(+)</text>
        <dbReference type="Rhea" id="RHEA:72863"/>
        <dbReference type="ChEBI" id="CHEBI:15377"/>
        <dbReference type="ChEBI" id="CHEBI:15378"/>
        <dbReference type="ChEBI" id="CHEBI:143810"/>
        <dbReference type="ChEBI" id="CHEBI:192532"/>
    </reaction>
    <physiologicalReaction direction="left-to-right" evidence="2">
        <dbReference type="Rhea" id="RHEA:72864"/>
    </physiologicalReaction>
</comment>
<protein>
    <recommendedName>
        <fullName evidence="7">Anti-CBASS protein Acb1</fullName>
    </recommendedName>
</protein>
<evidence type="ECO:0000256" key="4">
    <source>
        <dbReference type="ARBA" id="ARBA00034244"/>
    </source>
</evidence>
<organism evidence="10 11">
    <name type="scientific">Edwardsiella phage pEt-SU</name>
    <dbReference type="NCBI Taxonomy" id="2562142"/>
    <lineage>
        <taxon>Viruses</taxon>
        <taxon>Duplodnaviria</taxon>
        <taxon>Heunggongvirae</taxon>
        <taxon>Uroviricota</taxon>
        <taxon>Caudoviricetes</taxon>
        <taxon>Chimalliviridae</taxon>
        <taxon>Petsuvirus</taxon>
        <taxon>Petsuvirus pEtSU</taxon>
    </lineage>
</organism>
<evidence type="ECO:0000256" key="7">
    <source>
        <dbReference type="ARBA" id="ARBA00034343"/>
    </source>
</evidence>
<dbReference type="EMBL" id="MK689364">
    <property type="protein sequence ID" value="QBZ70587.1"/>
    <property type="molecule type" value="Genomic_DNA"/>
</dbReference>
<evidence type="ECO:0000256" key="6">
    <source>
        <dbReference type="ARBA" id="ARBA00034316"/>
    </source>
</evidence>
<evidence type="ECO:0000256" key="1">
    <source>
        <dbReference type="ARBA" id="ARBA00022801"/>
    </source>
</evidence>
<dbReference type="GO" id="GO:0016787">
    <property type="term" value="F:hydrolase activity"/>
    <property type="evidence" value="ECO:0007669"/>
    <property type="project" value="UniProtKB-KW"/>
</dbReference>
<evidence type="ECO:0000256" key="8">
    <source>
        <dbReference type="ARBA" id="ARBA00048123"/>
    </source>
</evidence>
<comment type="similarity">
    <text evidence="6">Belongs to the anti-CBASS protein Acb1 family.</text>
</comment>
<comment type="catalytic activity">
    <reaction evidence="3">
        <text>3',3',3'-c-tri-AMP + H2O = A[3'-5']pA[3'-5']pAp[3'] + H(+)</text>
        <dbReference type="Rhea" id="RHEA:72859"/>
        <dbReference type="ChEBI" id="CHEBI:15377"/>
        <dbReference type="ChEBI" id="CHEBI:15378"/>
        <dbReference type="ChEBI" id="CHEBI:192523"/>
        <dbReference type="ChEBI" id="CHEBI:192530"/>
    </reaction>
    <physiologicalReaction direction="left-to-right" evidence="3">
        <dbReference type="Rhea" id="RHEA:72860"/>
    </physiologicalReaction>
</comment>
<keyword evidence="1" id="KW-0378">Hydrolase</keyword>
<reference evidence="10 11" key="1">
    <citation type="submission" date="2019-03" db="EMBL/GenBank/DDBJ databases">
        <authorList>
            <person name="Kim S.G."/>
            <person name="Park S.C."/>
        </authorList>
    </citation>
    <scope>NUCLEOTIDE SEQUENCE [LARGE SCALE GENOMIC DNA]</scope>
</reference>
<comment type="catalytic activity">
    <reaction evidence="8">
        <text>3',3'-cUAMP + H2O = U[3'-5']pAp[3'] + H(+)</text>
        <dbReference type="Rhea" id="RHEA:72835"/>
        <dbReference type="ChEBI" id="CHEBI:15377"/>
        <dbReference type="ChEBI" id="CHEBI:15378"/>
        <dbReference type="ChEBI" id="CHEBI:143809"/>
        <dbReference type="ChEBI" id="CHEBI:192498"/>
    </reaction>
    <physiologicalReaction direction="left-to-right" evidence="8">
        <dbReference type="Rhea" id="RHEA:72836"/>
    </physiologicalReaction>
</comment>
<dbReference type="Pfam" id="PF23474">
    <property type="entry name" value="Acb1"/>
    <property type="match status" value="1"/>
</dbReference>
<evidence type="ECO:0000256" key="2">
    <source>
        <dbReference type="ARBA" id="ARBA00034233"/>
    </source>
</evidence>
<evidence type="ECO:0000256" key="5">
    <source>
        <dbReference type="ARBA" id="ARBA00034283"/>
    </source>
</evidence>
<evidence type="ECO:0000313" key="11">
    <source>
        <dbReference type="Proteomes" id="UP000297195"/>
    </source>
</evidence>
<dbReference type="InterPro" id="IPR056175">
    <property type="entry name" value="Acb1-like_C"/>
</dbReference>
<comment type="catalytic activity">
    <reaction evidence="5">
        <text>3',3'-cGAMP + H2O = G[3'-5']pAp[3'] + H(+)</text>
        <dbReference type="Rhea" id="RHEA:72831"/>
        <dbReference type="ChEBI" id="CHEBI:15377"/>
        <dbReference type="ChEBI" id="CHEBI:15378"/>
        <dbReference type="ChEBI" id="CHEBI:71501"/>
        <dbReference type="ChEBI" id="CHEBI:192497"/>
    </reaction>
    <physiologicalReaction direction="left-to-right" evidence="5">
        <dbReference type="Rhea" id="RHEA:72832"/>
    </physiologicalReaction>
</comment>
<sequence length="153" mass="17120">MSNLGYCELQVDLGSGMKLMRALQSKLDETIDIIPVNKLHATIMYDVRNPDVTPDRSNKVYKAKVVGIKEMGESTSRWHACAVILECEEVQARHRHLLDLGFEHSYPDLLLHVSISYGEATGIVLPVLEEMFKSGTLPGTLTLCNETWDACKD</sequence>